<keyword evidence="7" id="KW-1185">Reference proteome</keyword>
<dbReference type="PANTHER" id="PTHR43712:SF2">
    <property type="entry name" value="O-METHYLTRANSFERASE CICE"/>
    <property type="match status" value="1"/>
</dbReference>
<accession>A0ABQ3F004</accession>
<reference evidence="7" key="1">
    <citation type="journal article" date="2019" name="Int. J. Syst. Evol. Microbiol.">
        <title>The Global Catalogue of Microorganisms (GCM) 10K type strain sequencing project: providing services to taxonomists for standard genome sequencing and annotation.</title>
        <authorList>
            <consortium name="The Broad Institute Genomics Platform"/>
            <consortium name="The Broad Institute Genome Sequencing Center for Infectious Disease"/>
            <person name="Wu L."/>
            <person name="Ma J."/>
        </authorList>
    </citation>
    <scope>NUCLEOTIDE SEQUENCE [LARGE SCALE GENOMIC DNA]</scope>
    <source>
        <strain evidence="7">JCM 4738</strain>
    </source>
</reference>
<comment type="caution">
    <text evidence="6">The sequence shown here is derived from an EMBL/GenBank/DDBJ whole genome shotgun (WGS) entry which is preliminary data.</text>
</comment>
<keyword evidence="1" id="KW-0489">Methyltransferase</keyword>
<evidence type="ECO:0000256" key="2">
    <source>
        <dbReference type="ARBA" id="ARBA00022679"/>
    </source>
</evidence>
<dbReference type="InterPro" id="IPR036388">
    <property type="entry name" value="WH-like_DNA-bd_sf"/>
</dbReference>
<dbReference type="Gene3D" id="3.40.50.150">
    <property type="entry name" value="Vaccinia Virus protein VP39"/>
    <property type="match status" value="1"/>
</dbReference>
<feature type="domain" description="O-methyltransferase C-terminal" evidence="4">
    <location>
        <begin position="117"/>
        <end position="332"/>
    </location>
</feature>
<evidence type="ECO:0000259" key="4">
    <source>
        <dbReference type="Pfam" id="PF00891"/>
    </source>
</evidence>
<dbReference type="PIRSF" id="PIRSF005739">
    <property type="entry name" value="O-mtase"/>
    <property type="match status" value="1"/>
</dbReference>
<dbReference type="CDD" id="cd02440">
    <property type="entry name" value="AdoMet_MTases"/>
    <property type="match status" value="1"/>
</dbReference>
<keyword evidence="2" id="KW-0808">Transferase</keyword>
<sequence>MTTTDVRAADTADRGLIVRLAFGSMAAQTLRAAVRLGVIELLGDTPRRADEVAADAGAEPQPMTRLLRALTSLGLLREHTPGSFSVTPAGTLLDPRRPGSLTSFVRMFTDPVATRAWEHLDGSIRTGDIAFDAVFGTDFFSHISQDPGLSAAFNSAMGQATAEAAAALPHAFDFGRFTSVADVGGGDGTLLAAVLDAHPGLTGIVYDTAHGLAQAPRTLQEHELTQRCSLVAGDFFRAVPDGSDLYLIKSVLHDWTDEQAITILSHCRAVLPPGGRVLIVEPVLPEVVGTDAEAHAADDAVTYLSDLNMLVNVGGRGRTRKDFEDVCHRAGLTLLSVTPLTRAAPFSLIEAAADFPHTAATGT</sequence>
<gene>
    <name evidence="6" type="ORF">GCM10010347_41970</name>
</gene>
<feature type="domain" description="O-methyltransferase dimerisation" evidence="5">
    <location>
        <begin position="19"/>
        <end position="93"/>
    </location>
</feature>
<dbReference type="SUPFAM" id="SSF53335">
    <property type="entry name" value="S-adenosyl-L-methionine-dependent methyltransferases"/>
    <property type="match status" value="1"/>
</dbReference>
<dbReference type="Pfam" id="PF08100">
    <property type="entry name" value="Dimerisation"/>
    <property type="match status" value="1"/>
</dbReference>
<dbReference type="Pfam" id="PF00891">
    <property type="entry name" value="Methyltransf_2"/>
    <property type="match status" value="1"/>
</dbReference>
<dbReference type="PROSITE" id="PS51683">
    <property type="entry name" value="SAM_OMT_II"/>
    <property type="match status" value="1"/>
</dbReference>
<keyword evidence="3" id="KW-0949">S-adenosyl-L-methionine</keyword>
<dbReference type="Gene3D" id="1.10.10.10">
    <property type="entry name" value="Winged helix-like DNA-binding domain superfamily/Winged helix DNA-binding domain"/>
    <property type="match status" value="1"/>
</dbReference>
<evidence type="ECO:0000256" key="3">
    <source>
        <dbReference type="ARBA" id="ARBA00022691"/>
    </source>
</evidence>
<dbReference type="PANTHER" id="PTHR43712">
    <property type="entry name" value="PUTATIVE (AFU_ORTHOLOGUE AFUA_4G14580)-RELATED"/>
    <property type="match status" value="1"/>
</dbReference>
<protein>
    <submittedName>
        <fullName evidence="6">Hydroxyneurosporene-O-methyltransferase</fullName>
    </submittedName>
</protein>
<dbReference type="InterPro" id="IPR012967">
    <property type="entry name" value="COMT_dimerisation"/>
</dbReference>
<dbReference type="InterPro" id="IPR036390">
    <property type="entry name" value="WH_DNA-bd_sf"/>
</dbReference>
<evidence type="ECO:0000313" key="7">
    <source>
        <dbReference type="Proteomes" id="UP000642673"/>
    </source>
</evidence>
<dbReference type="InterPro" id="IPR016461">
    <property type="entry name" value="COMT-like"/>
</dbReference>
<proteinExistence type="predicted"/>
<evidence type="ECO:0000259" key="5">
    <source>
        <dbReference type="Pfam" id="PF08100"/>
    </source>
</evidence>
<name>A0ABQ3F004_9ACTN</name>
<dbReference type="EMBL" id="BMVP01000008">
    <property type="protein sequence ID" value="GHB67482.1"/>
    <property type="molecule type" value="Genomic_DNA"/>
</dbReference>
<dbReference type="Gene3D" id="1.10.287.1350">
    <property type="match status" value="1"/>
</dbReference>
<evidence type="ECO:0000313" key="6">
    <source>
        <dbReference type="EMBL" id="GHB67482.1"/>
    </source>
</evidence>
<evidence type="ECO:0000256" key="1">
    <source>
        <dbReference type="ARBA" id="ARBA00022603"/>
    </source>
</evidence>
<organism evidence="6 7">
    <name type="scientific">Streptomyces cirratus</name>
    <dbReference type="NCBI Taxonomy" id="68187"/>
    <lineage>
        <taxon>Bacteria</taxon>
        <taxon>Bacillati</taxon>
        <taxon>Actinomycetota</taxon>
        <taxon>Actinomycetes</taxon>
        <taxon>Kitasatosporales</taxon>
        <taxon>Streptomycetaceae</taxon>
        <taxon>Streptomyces</taxon>
    </lineage>
</organism>
<dbReference type="Proteomes" id="UP000642673">
    <property type="component" value="Unassembled WGS sequence"/>
</dbReference>
<dbReference type="SUPFAM" id="SSF46785">
    <property type="entry name" value="Winged helix' DNA-binding domain"/>
    <property type="match status" value="1"/>
</dbReference>
<dbReference type="InterPro" id="IPR001077">
    <property type="entry name" value="COMT_C"/>
</dbReference>
<dbReference type="InterPro" id="IPR029063">
    <property type="entry name" value="SAM-dependent_MTases_sf"/>
</dbReference>